<dbReference type="PROSITE" id="PS00211">
    <property type="entry name" value="ABC_TRANSPORTER_1"/>
    <property type="match status" value="1"/>
</dbReference>
<evidence type="ECO:0000313" key="6">
    <source>
        <dbReference type="EMBL" id="CAG4997528.1"/>
    </source>
</evidence>
<dbReference type="Pfam" id="PF00005">
    <property type="entry name" value="ABC_tran"/>
    <property type="match status" value="1"/>
</dbReference>
<comment type="similarity">
    <text evidence="1">Belongs to the ABC transporter superfamily.</text>
</comment>
<dbReference type="Proteomes" id="UP000680038">
    <property type="component" value="Unassembled WGS sequence"/>
</dbReference>
<keyword evidence="2" id="KW-0813">Transport</keyword>
<proteinExistence type="inferred from homology"/>
<evidence type="ECO:0000313" key="7">
    <source>
        <dbReference type="Proteomes" id="UP000680038"/>
    </source>
</evidence>
<comment type="caution">
    <text evidence="6">The sequence shown here is derived from an EMBL/GenBank/DDBJ whole genome shotgun (WGS) entry which is preliminary data.</text>
</comment>
<dbReference type="InterPro" id="IPR017871">
    <property type="entry name" value="ABC_transporter-like_CS"/>
</dbReference>
<dbReference type="Gene3D" id="3.40.50.300">
    <property type="entry name" value="P-loop containing nucleotide triphosphate hydrolases"/>
    <property type="match status" value="1"/>
</dbReference>
<organism evidence="6 7">
    <name type="scientific">Dyadobacter helix</name>
    <dbReference type="NCBI Taxonomy" id="2822344"/>
    <lineage>
        <taxon>Bacteria</taxon>
        <taxon>Pseudomonadati</taxon>
        <taxon>Bacteroidota</taxon>
        <taxon>Cytophagia</taxon>
        <taxon>Cytophagales</taxon>
        <taxon>Spirosomataceae</taxon>
        <taxon>Dyadobacter</taxon>
    </lineage>
</organism>
<dbReference type="SMART" id="SM00382">
    <property type="entry name" value="AAA"/>
    <property type="match status" value="1"/>
</dbReference>
<evidence type="ECO:0000259" key="5">
    <source>
        <dbReference type="PROSITE" id="PS50893"/>
    </source>
</evidence>
<dbReference type="GO" id="GO:0016887">
    <property type="term" value="F:ATP hydrolysis activity"/>
    <property type="evidence" value="ECO:0007669"/>
    <property type="project" value="InterPro"/>
</dbReference>
<evidence type="ECO:0000256" key="3">
    <source>
        <dbReference type="ARBA" id="ARBA00022741"/>
    </source>
</evidence>
<accession>A0A916JAP2</accession>
<keyword evidence="3" id="KW-0547">Nucleotide-binding</keyword>
<dbReference type="PANTHER" id="PTHR43335:SF4">
    <property type="entry name" value="ABC TRANSPORTER, ATP-BINDING PROTEIN"/>
    <property type="match status" value="1"/>
</dbReference>
<dbReference type="EMBL" id="CAJRAF010000002">
    <property type="protein sequence ID" value="CAG4997528.1"/>
    <property type="molecule type" value="Genomic_DNA"/>
</dbReference>
<dbReference type="InterPro" id="IPR003439">
    <property type="entry name" value="ABC_transporter-like_ATP-bd"/>
</dbReference>
<feature type="domain" description="ABC transporter" evidence="5">
    <location>
        <begin position="9"/>
        <end position="237"/>
    </location>
</feature>
<reference evidence="6" key="1">
    <citation type="submission" date="2021-04" db="EMBL/GenBank/DDBJ databases">
        <authorList>
            <person name="Rodrigo-Torres L."/>
            <person name="Arahal R. D."/>
            <person name="Lucena T."/>
        </authorList>
    </citation>
    <scope>NUCLEOTIDE SEQUENCE</scope>
    <source>
        <strain evidence="6">CECT 9275</strain>
    </source>
</reference>
<protein>
    <submittedName>
        <fullName evidence="6">Bacitracin transport ATP-binding protein BcrA</fullName>
    </submittedName>
</protein>
<keyword evidence="7" id="KW-1185">Reference proteome</keyword>
<evidence type="ECO:0000256" key="4">
    <source>
        <dbReference type="ARBA" id="ARBA00022840"/>
    </source>
</evidence>
<keyword evidence="4 6" id="KW-0067">ATP-binding</keyword>
<name>A0A916JAP2_9BACT</name>
<dbReference type="AlphaFoldDB" id="A0A916JAP2"/>
<gene>
    <name evidence="6" type="primary">bcrA</name>
    <name evidence="6" type="ORF">DYBT9275_01793</name>
</gene>
<dbReference type="SUPFAM" id="SSF52540">
    <property type="entry name" value="P-loop containing nucleoside triphosphate hydrolases"/>
    <property type="match status" value="1"/>
</dbReference>
<dbReference type="RefSeq" id="WP_215238492.1">
    <property type="nucleotide sequence ID" value="NZ_CAJRAF010000002.1"/>
</dbReference>
<dbReference type="InterPro" id="IPR027417">
    <property type="entry name" value="P-loop_NTPase"/>
</dbReference>
<dbReference type="InterPro" id="IPR003593">
    <property type="entry name" value="AAA+_ATPase"/>
</dbReference>
<evidence type="ECO:0000256" key="2">
    <source>
        <dbReference type="ARBA" id="ARBA00022448"/>
    </source>
</evidence>
<dbReference type="GO" id="GO:0005524">
    <property type="term" value="F:ATP binding"/>
    <property type="evidence" value="ECO:0007669"/>
    <property type="project" value="UniProtKB-KW"/>
</dbReference>
<evidence type="ECO:0000256" key="1">
    <source>
        <dbReference type="ARBA" id="ARBA00005417"/>
    </source>
</evidence>
<sequence length="310" mass="34512">MQNKKEYIIETSNLSFGYSKGQNILSDVNLKIAEGAIYGFLGPNGAGKTTSIRLILNLLTPVTGSVRLFGQQVARSSNSIFSKIGALIETPSLYEHLTGRDNLLITANIRNIPRSRVLQVLKTVGLSSDGERHVRKYSLGMKQRLGLAIALLPEPDLLILDEPTNGLDPNGMIEIRELLSSLSKEQGVTLLISSHLLTEIERLVSHVGILNHGKLLFQGSFKELQQIREEKAVIELDTNLNKQAISLLMENNYSVRQGKEYLEVKFLGIRDLSFITHLLVKAGLDIYRMQVIESSLEQIFLSFINQSEPS</sequence>
<dbReference type="PROSITE" id="PS50893">
    <property type="entry name" value="ABC_TRANSPORTER_2"/>
    <property type="match status" value="1"/>
</dbReference>
<dbReference type="PANTHER" id="PTHR43335">
    <property type="entry name" value="ABC TRANSPORTER, ATP-BINDING PROTEIN"/>
    <property type="match status" value="1"/>
</dbReference>